<organism evidence="1 2">
    <name type="scientific">Streptomyces daliensis</name>
    <dbReference type="NCBI Taxonomy" id="299421"/>
    <lineage>
        <taxon>Bacteria</taxon>
        <taxon>Bacillati</taxon>
        <taxon>Actinomycetota</taxon>
        <taxon>Actinomycetes</taxon>
        <taxon>Kitasatosporales</taxon>
        <taxon>Streptomycetaceae</taxon>
        <taxon>Streptomyces</taxon>
    </lineage>
</organism>
<proteinExistence type="predicted"/>
<evidence type="ECO:0000313" key="2">
    <source>
        <dbReference type="Proteomes" id="UP000675554"/>
    </source>
</evidence>
<evidence type="ECO:0000313" key="1">
    <source>
        <dbReference type="EMBL" id="MBR7673560.1"/>
    </source>
</evidence>
<sequence length="197" mass="21442">MGWTDRELGSSHEGAPVALLADGSEPKPVYFDAGSGAGGEAVSHWWIYDGTLGAPLAAYLRGSCACGWRGEKRYPVDEAEMTDDPRGIDTTGPCQDWERHIEEVRGRTVPLPEELEDSLTRVEQQVATLMGDAPLAALRALAGLERIVGSLAPEAAYAVEADELSWETVAAALGLTEEKARSRLLRYQLQGMRSREW</sequence>
<dbReference type="AlphaFoldDB" id="A0A8T4IQ49"/>
<reference evidence="1" key="1">
    <citation type="submission" date="2021-04" db="EMBL/GenBank/DDBJ databases">
        <title>Sequencing of actinobacteria type strains.</title>
        <authorList>
            <person name="Nguyen G.-S."/>
            <person name="Wentzel A."/>
        </authorList>
    </citation>
    <scope>NUCLEOTIDE SEQUENCE</scope>
    <source>
        <strain evidence="1">DSM 42095</strain>
    </source>
</reference>
<name>A0A8T4IQ49_9ACTN</name>
<dbReference type="Proteomes" id="UP000675554">
    <property type="component" value="Unassembled WGS sequence"/>
</dbReference>
<dbReference type="EMBL" id="JAGSMN010000222">
    <property type="protein sequence ID" value="MBR7673560.1"/>
    <property type="molecule type" value="Genomic_DNA"/>
</dbReference>
<comment type="caution">
    <text evidence="1">The sequence shown here is derived from an EMBL/GenBank/DDBJ whole genome shotgun (WGS) entry which is preliminary data.</text>
</comment>
<accession>A0A8T4IQ49</accession>
<keyword evidence="2" id="KW-1185">Reference proteome</keyword>
<gene>
    <name evidence="1" type="ORF">KDA82_11130</name>
</gene>
<protein>
    <submittedName>
        <fullName evidence="1">Uncharacterized protein</fullName>
    </submittedName>
</protein>